<feature type="transmembrane region" description="Helical" evidence="7">
    <location>
        <begin position="205"/>
        <end position="228"/>
    </location>
</feature>
<comment type="similarity">
    <text evidence="7">Belongs to the binding-protein-dependent transport system permease family.</text>
</comment>
<keyword evidence="10" id="KW-1185">Reference proteome</keyword>
<keyword evidence="2 7" id="KW-0813">Transport</keyword>
<dbReference type="InterPro" id="IPR000515">
    <property type="entry name" value="MetI-like"/>
</dbReference>
<feature type="transmembrane region" description="Helical" evidence="7">
    <location>
        <begin position="69"/>
        <end position="95"/>
    </location>
</feature>
<organism evidence="9 10">
    <name type="scientific">Paenibacillus yanchengensis</name>
    <dbReference type="NCBI Taxonomy" id="2035833"/>
    <lineage>
        <taxon>Bacteria</taxon>
        <taxon>Bacillati</taxon>
        <taxon>Bacillota</taxon>
        <taxon>Bacilli</taxon>
        <taxon>Bacillales</taxon>
        <taxon>Paenibacillaceae</taxon>
        <taxon>Paenibacillus</taxon>
    </lineage>
</organism>
<dbReference type="PANTHER" id="PTHR43227">
    <property type="entry name" value="BLL4140 PROTEIN"/>
    <property type="match status" value="1"/>
</dbReference>
<evidence type="ECO:0000256" key="7">
    <source>
        <dbReference type="RuleBase" id="RU363032"/>
    </source>
</evidence>
<feature type="transmembrane region" description="Helical" evidence="7">
    <location>
        <begin position="264"/>
        <end position="285"/>
    </location>
</feature>
<protein>
    <submittedName>
        <fullName evidence="9">ABC transporter permease</fullName>
    </submittedName>
</protein>
<keyword evidence="3" id="KW-1003">Cell membrane</keyword>
<dbReference type="InterPro" id="IPR050809">
    <property type="entry name" value="UgpAE/MalFG_permease"/>
</dbReference>
<dbReference type="EMBL" id="JBHUHO010000024">
    <property type="protein sequence ID" value="MFD2115763.1"/>
    <property type="molecule type" value="Genomic_DNA"/>
</dbReference>
<name>A0ABW4YJ90_9BACL</name>
<keyword evidence="6 7" id="KW-0472">Membrane</keyword>
<dbReference type="RefSeq" id="WP_377771241.1">
    <property type="nucleotide sequence ID" value="NZ_JBHUHO010000024.1"/>
</dbReference>
<evidence type="ECO:0000259" key="8">
    <source>
        <dbReference type="PROSITE" id="PS50928"/>
    </source>
</evidence>
<proteinExistence type="inferred from homology"/>
<dbReference type="PROSITE" id="PS50928">
    <property type="entry name" value="ABC_TM1"/>
    <property type="match status" value="1"/>
</dbReference>
<dbReference type="InterPro" id="IPR035906">
    <property type="entry name" value="MetI-like_sf"/>
</dbReference>
<accession>A0ABW4YJ90</accession>
<evidence type="ECO:0000256" key="2">
    <source>
        <dbReference type="ARBA" id="ARBA00022448"/>
    </source>
</evidence>
<evidence type="ECO:0000256" key="1">
    <source>
        <dbReference type="ARBA" id="ARBA00004651"/>
    </source>
</evidence>
<evidence type="ECO:0000256" key="3">
    <source>
        <dbReference type="ARBA" id="ARBA00022475"/>
    </source>
</evidence>
<feature type="transmembrane region" description="Helical" evidence="7">
    <location>
        <begin position="12"/>
        <end position="31"/>
    </location>
</feature>
<dbReference type="SUPFAM" id="SSF161098">
    <property type="entry name" value="MetI-like"/>
    <property type="match status" value="1"/>
</dbReference>
<reference evidence="10" key="1">
    <citation type="journal article" date="2019" name="Int. J. Syst. Evol. Microbiol.">
        <title>The Global Catalogue of Microorganisms (GCM) 10K type strain sequencing project: providing services to taxonomists for standard genome sequencing and annotation.</title>
        <authorList>
            <consortium name="The Broad Institute Genomics Platform"/>
            <consortium name="The Broad Institute Genome Sequencing Center for Infectious Disease"/>
            <person name="Wu L."/>
            <person name="Ma J."/>
        </authorList>
    </citation>
    <scope>NUCLEOTIDE SEQUENCE [LARGE SCALE GENOMIC DNA]</scope>
    <source>
        <strain evidence="10">GH52</strain>
    </source>
</reference>
<keyword evidence="5 7" id="KW-1133">Transmembrane helix</keyword>
<evidence type="ECO:0000313" key="9">
    <source>
        <dbReference type="EMBL" id="MFD2115763.1"/>
    </source>
</evidence>
<dbReference type="PANTHER" id="PTHR43227:SF11">
    <property type="entry name" value="BLL4140 PROTEIN"/>
    <property type="match status" value="1"/>
</dbReference>
<dbReference type="Gene3D" id="1.10.3720.10">
    <property type="entry name" value="MetI-like"/>
    <property type="match status" value="1"/>
</dbReference>
<evidence type="ECO:0000256" key="4">
    <source>
        <dbReference type="ARBA" id="ARBA00022692"/>
    </source>
</evidence>
<evidence type="ECO:0000256" key="5">
    <source>
        <dbReference type="ARBA" id="ARBA00022989"/>
    </source>
</evidence>
<feature type="domain" description="ABC transmembrane type-1" evidence="8">
    <location>
        <begin position="70"/>
        <end position="285"/>
    </location>
</feature>
<evidence type="ECO:0000313" key="10">
    <source>
        <dbReference type="Proteomes" id="UP001597362"/>
    </source>
</evidence>
<sequence length="298" mass="33734">MLKRVARHWELYLLLVPVLAFFIIFHYWPMYGVQIAFKNFSPLKGIMGSDWVGLYHFERFFDSFFFSRLFWNTIGISVYELLVGFPIPIILALMINEVRSSRFKKVVQTVTYAPHFLSTVVLVGMLVTFLSPTSGVINHILALFGIEPVSFMTEASWFKTLFVSSSIWQNAGWSSIIYIAALTNIDPQMHEAAMIDGAGRMKRIWHINIPGIMPTMIILFVLNIGSLMNVGFEKIFLMQNDLNMEASDVFATYVYRSGVLGAQYSFASAVGLFNSLVNVVLLFTVNRAAKRISGSGLF</sequence>
<evidence type="ECO:0000256" key="6">
    <source>
        <dbReference type="ARBA" id="ARBA00023136"/>
    </source>
</evidence>
<feature type="transmembrane region" description="Helical" evidence="7">
    <location>
        <begin position="116"/>
        <end position="146"/>
    </location>
</feature>
<comment type="caution">
    <text evidence="9">The sequence shown here is derived from an EMBL/GenBank/DDBJ whole genome shotgun (WGS) entry which is preliminary data.</text>
</comment>
<dbReference type="Pfam" id="PF00528">
    <property type="entry name" value="BPD_transp_1"/>
    <property type="match status" value="1"/>
</dbReference>
<dbReference type="CDD" id="cd06261">
    <property type="entry name" value="TM_PBP2"/>
    <property type="match status" value="1"/>
</dbReference>
<keyword evidence="4 7" id="KW-0812">Transmembrane</keyword>
<dbReference type="Proteomes" id="UP001597362">
    <property type="component" value="Unassembled WGS sequence"/>
</dbReference>
<feature type="transmembrane region" description="Helical" evidence="7">
    <location>
        <begin position="166"/>
        <end position="185"/>
    </location>
</feature>
<comment type="subcellular location">
    <subcellularLocation>
        <location evidence="1 7">Cell membrane</location>
        <topology evidence="1 7">Multi-pass membrane protein</topology>
    </subcellularLocation>
</comment>
<gene>
    <name evidence="9" type="ORF">ACFSJH_08480</name>
</gene>